<comment type="function">
    <text evidence="7">Catalyzes the release of premature peptidyl moieties from peptidyl-tRNA molecules trapped in stalled 50S ribosomal subunits, and thus maintains levels of free tRNAs and 50S ribosomes.</text>
</comment>
<sequence length="186" mass="21219">MERLFLIGLGNPDKLYFETRHNVGWMFIDFVSRERGIPLKAGRGEYLIGEKEGIYLVKPLTYMNLSGIAVRQVVERYRIEDLKELVIVHDDADMDFGKLRMRLKGGSGGHKGIESVIYHLMTDEFPRLKIGIGRGEGQDLRDYVLSPFGEEEKQALPSIFSKALKGMLMYREKGPEAAMNFINSET</sequence>
<dbReference type="GO" id="GO:0004045">
    <property type="term" value="F:peptidyl-tRNA hydrolase activity"/>
    <property type="evidence" value="ECO:0007669"/>
    <property type="project" value="UniProtKB-UniRule"/>
</dbReference>
<evidence type="ECO:0000256" key="5">
    <source>
        <dbReference type="ARBA" id="ARBA00038063"/>
    </source>
</evidence>
<reference evidence="10" key="1">
    <citation type="journal article" date="2020" name="mSystems">
        <title>Genome- and Community-Level Interaction Insights into Carbon Utilization and Element Cycling Functions of Hydrothermarchaeota in Hydrothermal Sediment.</title>
        <authorList>
            <person name="Zhou Z."/>
            <person name="Liu Y."/>
            <person name="Xu W."/>
            <person name="Pan J."/>
            <person name="Luo Z.H."/>
            <person name="Li M."/>
        </authorList>
    </citation>
    <scope>NUCLEOTIDE SEQUENCE [LARGE SCALE GENOMIC DNA]</scope>
    <source>
        <strain evidence="10">HyVt-237</strain>
    </source>
</reference>
<dbReference type="AlphaFoldDB" id="A0A7C1BDQ1"/>
<dbReference type="GO" id="GO:0005737">
    <property type="term" value="C:cytoplasm"/>
    <property type="evidence" value="ECO:0007669"/>
    <property type="project" value="UniProtKB-SubCell"/>
</dbReference>
<comment type="catalytic activity">
    <reaction evidence="7 8">
        <text>an N-acyl-L-alpha-aminoacyl-tRNA + H2O = an N-acyl-L-amino acid + a tRNA + H(+)</text>
        <dbReference type="Rhea" id="RHEA:54448"/>
        <dbReference type="Rhea" id="RHEA-COMP:10123"/>
        <dbReference type="Rhea" id="RHEA-COMP:13883"/>
        <dbReference type="ChEBI" id="CHEBI:15377"/>
        <dbReference type="ChEBI" id="CHEBI:15378"/>
        <dbReference type="ChEBI" id="CHEBI:59874"/>
        <dbReference type="ChEBI" id="CHEBI:78442"/>
        <dbReference type="ChEBI" id="CHEBI:138191"/>
        <dbReference type="EC" id="3.1.1.29"/>
    </reaction>
</comment>
<keyword evidence="4 7" id="KW-0694">RNA-binding</keyword>
<evidence type="ECO:0000256" key="4">
    <source>
        <dbReference type="ARBA" id="ARBA00022884"/>
    </source>
</evidence>
<comment type="subunit">
    <text evidence="7">Monomer.</text>
</comment>
<dbReference type="InterPro" id="IPR036416">
    <property type="entry name" value="Pept_tRNA_hydro_sf"/>
</dbReference>
<dbReference type="InterPro" id="IPR001328">
    <property type="entry name" value="Pept_tRNA_hydro"/>
</dbReference>
<feature type="site" description="Discriminates between blocked and unblocked aminoacyl-tRNA" evidence="7">
    <location>
        <position position="11"/>
    </location>
</feature>
<evidence type="ECO:0000256" key="8">
    <source>
        <dbReference type="RuleBase" id="RU000673"/>
    </source>
</evidence>
<keyword evidence="2 7" id="KW-0820">tRNA-binding</keyword>
<feature type="site" description="Stabilizes the basic form of H active site to accept a proton" evidence="7">
    <location>
        <position position="90"/>
    </location>
</feature>
<comment type="subcellular location">
    <subcellularLocation>
        <location evidence="7">Cytoplasm</location>
    </subcellularLocation>
</comment>
<dbReference type="CDD" id="cd00462">
    <property type="entry name" value="PTH"/>
    <property type="match status" value="1"/>
</dbReference>
<accession>A0A7C1BDQ1</accession>
<dbReference type="InterPro" id="IPR018171">
    <property type="entry name" value="Pept_tRNA_hydro_CS"/>
</dbReference>
<dbReference type="HAMAP" id="MF_00083">
    <property type="entry name" value="Pept_tRNA_hydro_bact"/>
    <property type="match status" value="1"/>
</dbReference>
<dbReference type="PROSITE" id="PS01195">
    <property type="entry name" value="PEPT_TRNA_HYDROL_1"/>
    <property type="match status" value="1"/>
</dbReference>
<proteinExistence type="inferred from homology"/>
<dbReference type="NCBIfam" id="TIGR00447">
    <property type="entry name" value="pth"/>
    <property type="match status" value="1"/>
</dbReference>
<protein>
    <recommendedName>
        <fullName evidence="6 7">Peptidyl-tRNA hydrolase</fullName>
        <shortName evidence="7">Pth</shortName>
        <ecNumber evidence="1 7">3.1.1.29</ecNumber>
    </recommendedName>
</protein>
<evidence type="ECO:0000256" key="1">
    <source>
        <dbReference type="ARBA" id="ARBA00013260"/>
    </source>
</evidence>
<comment type="function">
    <text evidence="7">Hydrolyzes ribosome-free peptidyl-tRNAs (with 1 or more amino acids incorporated), which drop off the ribosome during protein synthesis, or as a result of ribosome stalling.</text>
</comment>
<evidence type="ECO:0000256" key="6">
    <source>
        <dbReference type="ARBA" id="ARBA00050038"/>
    </source>
</evidence>
<dbReference type="GO" id="GO:0000049">
    <property type="term" value="F:tRNA binding"/>
    <property type="evidence" value="ECO:0007669"/>
    <property type="project" value="UniProtKB-UniRule"/>
</dbReference>
<dbReference type="PANTHER" id="PTHR17224:SF1">
    <property type="entry name" value="PEPTIDYL-TRNA HYDROLASE"/>
    <property type="match status" value="1"/>
</dbReference>
<evidence type="ECO:0000256" key="2">
    <source>
        <dbReference type="ARBA" id="ARBA00022555"/>
    </source>
</evidence>
<feature type="binding site" evidence="7">
    <location>
        <position position="64"/>
    </location>
    <ligand>
        <name>tRNA</name>
        <dbReference type="ChEBI" id="CHEBI:17843"/>
    </ligand>
</feature>
<evidence type="ECO:0000256" key="9">
    <source>
        <dbReference type="RuleBase" id="RU004320"/>
    </source>
</evidence>
<comment type="caution">
    <text evidence="7">Lacks conserved residue(s) required for the propagation of feature annotation.</text>
</comment>
<dbReference type="EMBL" id="DRBW01000013">
    <property type="protein sequence ID" value="HDM89634.1"/>
    <property type="molecule type" value="Genomic_DNA"/>
</dbReference>
<feature type="binding site" evidence="7">
    <location>
        <position position="16"/>
    </location>
    <ligand>
        <name>tRNA</name>
        <dbReference type="ChEBI" id="CHEBI:17843"/>
    </ligand>
</feature>
<comment type="similarity">
    <text evidence="5 7 9">Belongs to the PTH family.</text>
</comment>
<dbReference type="EC" id="3.1.1.29" evidence="1 7"/>
<dbReference type="PANTHER" id="PTHR17224">
    <property type="entry name" value="PEPTIDYL-TRNA HYDROLASE"/>
    <property type="match status" value="1"/>
</dbReference>
<organism evidence="10">
    <name type="scientific">candidate division WOR-3 bacterium</name>
    <dbReference type="NCBI Taxonomy" id="2052148"/>
    <lineage>
        <taxon>Bacteria</taxon>
        <taxon>Bacteria division WOR-3</taxon>
    </lineage>
</organism>
<dbReference type="GO" id="GO:0072344">
    <property type="term" value="P:rescue of stalled ribosome"/>
    <property type="evidence" value="ECO:0007669"/>
    <property type="project" value="UniProtKB-UniRule"/>
</dbReference>
<keyword evidence="7" id="KW-0963">Cytoplasm</keyword>
<evidence type="ECO:0000313" key="10">
    <source>
        <dbReference type="EMBL" id="HDM89634.1"/>
    </source>
</evidence>
<dbReference type="Gene3D" id="3.40.50.1470">
    <property type="entry name" value="Peptidyl-tRNA hydrolase"/>
    <property type="match status" value="1"/>
</dbReference>
<feature type="active site" description="Proton acceptor" evidence="7">
    <location>
        <position position="21"/>
    </location>
</feature>
<dbReference type="SUPFAM" id="SSF53178">
    <property type="entry name" value="Peptidyl-tRNA hydrolase-like"/>
    <property type="match status" value="1"/>
</dbReference>
<keyword evidence="3 7" id="KW-0378">Hydrolase</keyword>
<dbReference type="Proteomes" id="UP000885931">
    <property type="component" value="Unassembled WGS sequence"/>
</dbReference>
<comment type="caution">
    <text evidence="10">The sequence shown here is derived from an EMBL/GenBank/DDBJ whole genome shotgun (WGS) entry which is preliminary data.</text>
</comment>
<dbReference type="GO" id="GO:0006515">
    <property type="term" value="P:protein quality control for misfolded or incompletely synthesized proteins"/>
    <property type="evidence" value="ECO:0007669"/>
    <property type="project" value="UniProtKB-UniRule"/>
</dbReference>
<feature type="binding site" evidence="7">
    <location>
        <position position="62"/>
    </location>
    <ligand>
        <name>tRNA</name>
        <dbReference type="ChEBI" id="CHEBI:17843"/>
    </ligand>
</feature>
<evidence type="ECO:0000256" key="7">
    <source>
        <dbReference type="HAMAP-Rule" id="MF_00083"/>
    </source>
</evidence>
<dbReference type="Pfam" id="PF01195">
    <property type="entry name" value="Pept_tRNA_hydro"/>
    <property type="match status" value="1"/>
</dbReference>
<gene>
    <name evidence="7" type="primary">pth</name>
    <name evidence="10" type="ORF">ENG67_00305</name>
</gene>
<evidence type="ECO:0000256" key="3">
    <source>
        <dbReference type="ARBA" id="ARBA00022801"/>
    </source>
</evidence>
<name>A0A7C1BDQ1_UNCW3</name>